<evidence type="ECO:0008006" key="3">
    <source>
        <dbReference type="Google" id="ProtNLM"/>
    </source>
</evidence>
<gene>
    <name evidence="1" type="ORF">GCM10022407_32390</name>
</gene>
<dbReference type="Proteomes" id="UP001501556">
    <property type="component" value="Unassembled WGS sequence"/>
</dbReference>
<sequence length="63" mass="6571">MRVPVTWGPATLVLLDAVGRVARTALSPAGVAYPLDLTGLAPGIYALRVQTGEAQAVERLVVE</sequence>
<evidence type="ECO:0000313" key="1">
    <source>
        <dbReference type="EMBL" id="GAA3984946.1"/>
    </source>
</evidence>
<protein>
    <recommendedName>
        <fullName evidence="3">Por secretion system C-terminal sorting domain-containing protein</fullName>
    </recommendedName>
</protein>
<name>A0ABP7QMB2_9BACT</name>
<evidence type="ECO:0000313" key="2">
    <source>
        <dbReference type="Proteomes" id="UP001501556"/>
    </source>
</evidence>
<proteinExistence type="predicted"/>
<keyword evidence="2" id="KW-1185">Reference proteome</keyword>
<organism evidence="1 2">
    <name type="scientific">Hymenobacter antarcticus</name>
    <dbReference type="NCBI Taxonomy" id="486270"/>
    <lineage>
        <taxon>Bacteria</taxon>
        <taxon>Pseudomonadati</taxon>
        <taxon>Bacteroidota</taxon>
        <taxon>Cytophagia</taxon>
        <taxon>Cytophagales</taxon>
        <taxon>Hymenobacteraceae</taxon>
        <taxon>Hymenobacter</taxon>
    </lineage>
</organism>
<accession>A0ABP7QMB2</accession>
<dbReference type="RefSeq" id="WP_345125971.1">
    <property type="nucleotide sequence ID" value="NZ_BAABDI010000026.1"/>
</dbReference>
<comment type="caution">
    <text evidence="1">The sequence shown here is derived from an EMBL/GenBank/DDBJ whole genome shotgun (WGS) entry which is preliminary data.</text>
</comment>
<reference evidence="2" key="1">
    <citation type="journal article" date="2019" name="Int. J. Syst. Evol. Microbiol.">
        <title>The Global Catalogue of Microorganisms (GCM) 10K type strain sequencing project: providing services to taxonomists for standard genome sequencing and annotation.</title>
        <authorList>
            <consortium name="The Broad Institute Genomics Platform"/>
            <consortium name="The Broad Institute Genome Sequencing Center for Infectious Disease"/>
            <person name="Wu L."/>
            <person name="Ma J."/>
        </authorList>
    </citation>
    <scope>NUCLEOTIDE SEQUENCE [LARGE SCALE GENOMIC DNA]</scope>
    <source>
        <strain evidence="2">JCM 17217</strain>
    </source>
</reference>
<dbReference type="EMBL" id="BAABDI010000026">
    <property type="protein sequence ID" value="GAA3984946.1"/>
    <property type="molecule type" value="Genomic_DNA"/>
</dbReference>